<comment type="caution">
    <text evidence="1">The sequence shown here is derived from an EMBL/GenBank/DDBJ whole genome shotgun (WGS) entry which is preliminary data.</text>
</comment>
<dbReference type="SUPFAM" id="SSF52309">
    <property type="entry name" value="N-(deoxy)ribosyltransferase-like"/>
    <property type="match status" value="1"/>
</dbReference>
<gene>
    <name evidence="1" type="ORF">M5G27_29305</name>
</gene>
<dbReference type="AlphaFoldDB" id="A0A9X4C777"/>
<protein>
    <submittedName>
        <fullName evidence="1">Uncharacterized protein</fullName>
    </submittedName>
</protein>
<evidence type="ECO:0000313" key="2">
    <source>
        <dbReference type="Proteomes" id="UP001148185"/>
    </source>
</evidence>
<dbReference type="Gene3D" id="3.40.50.450">
    <property type="match status" value="1"/>
</dbReference>
<evidence type="ECO:0000313" key="1">
    <source>
        <dbReference type="EMBL" id="MDD1011561.1"/>
    </source>
</evidence>
<name>A0A9X4C777_9PSED</name>
<keyword evidence="2" id="KW-1185">Reference proteome</keyword>
<proteinExistence type="predicted"/>
<accession>A0A9X4C777</accession>
<dbReference type="RefSeq" id="WP_273878432.1">
    <property type="nucleotide sequence ID" value="NZ_JAMDHA010000051.1"/>
</dbReference>
<organism evidence="1 2">
    <name type="scientific">Pseudomonas shahriarae</name>
    <dbReference type="NCBI Taxonomy" id="2745512"/>
    <lineage>
        <taxon>Bacteria</taxon>
        <taxon>Pseudomonadati</taxon>
        <taxon>Pseudomonadota</taxon>
        <taxon>Gammaproteobacteria</taxon>
        <taxon>Pseudomonadales</taxon>
        <taxon>Pseudomonadaceae</taxon>
        <taxon>Pseudomonas</taxon>
    </lineage>
</organism>
<reference evidence="1 2" key="1">
    <citation type="submission" date="2022-05" db="EMBL/GenBank/DDBJ databases">
        <title>Novel Pseudomonas spp. Isolated from a Rainbow Trout Aquaculture Facility.</title>
        <authorList>
            <person name="Testerman T."/>
            <person name="Graf J."/>
        </authorList>
    </citation>
    <scope>NUCLEOTIDE SEQUENCE [LARGE SCALE GENOMIC DNA]</scope>
    <source>
        <strain evidence="1 2">ID1042</strain>
    </source>
</reference>
<dbReference type="Proteomes" id="UP001148185">
    <property type="component" value="Unassembled WGS sequence"/>
</dbReference>
<dbReference type="EMBL" id="JAMDHA010000051">
    <property type="protein sequence ID" value="MDD1011561.1"/>
    <property type="molecule type" value="Genomic_DNA"/>
</dbReference>
<sequence>MANKVKSELPEHADKPLTCGLIMPISSIDGCTAEHWAEVKSIITDAVNTITEFSFSVNLVSDQEDVGVIQKRIVQNIYSSDVVVCDVSCKNPNVMFELGMRLAFDKPTLIIKDDGTDYSFDTGVVEHLNYPRDLRFAKIVSFKQNLASKICATYKASLNDASQSFLSSFGTFKVAKLDQAEGSPEQVLIEMVQDLSRQVSKIGNDFYNREAYGRTIAGSSGLLASAFNELPMSSKSADVGRLLVISSGPAEPMETLATSVASMGLEMNLTARPDKKGSTEYVLTIHSYSSELLQKIHTLANNAGVRIKELRRI</sequence>